<dbReference type="EMBL" id="JAOSHN010000007">
    <property type="protein sequence ID" value="MCU7379961.1"/>
    <property type="molecule type" value="Genomic_DNA"/>
</dbReference>
<comment type="similarity">
    <text evidence="7">Belongs to the CobB/CbiA family.</text>
</comment>
<evidence type="ECO:0000259" key="8">
    <source>
        <dbReference type="Pfam" id="PF01656"/>
    </source>
</evidence>
<dbReference type="SUPFAM" id="SSF52317">
    <property type="entry name" value="Class I glutamine amidotransferase-like"/>
    <property type="match status" value="1"/>
</dbReference>
<keyword evidence="11" id="KW-1185">Reference proteome</keyword>
<evidence type="ECO:0000256" key="5">
    <source>
        <dbReference type="ARBA" id="ARBA00022842"/>
    </source>
</evidence>
<feature type="domain" description="CobB/CobQ-like glutamine amidotransferase" evidence="9">
    <location>
        <begin position="253"/>
        <end position="442"/>
    </location>
</feature>
<keyword evidence="5 7" id="KW-0460">Magnesium</keyword>
<dbReference type="EC" id="6.3.5.11" evidence="7"/>
<comment type="cofactor">
    <cofactor evidence="1 7">
        <name>Mg(2+)</name>
        <dbReference type="ChEBI" id="CHEBI:18420"/>
    </cofactor>
</comment>
<dbReference type="AlphaFoldDB" id="A0A9J6QWU3"/>
<dbReference type="Pfam" id="PF01656">
    <property type="entry name" value="CbiA"/>
    <property type="match status" value="1"/>
</dbReference>
<keyword evidence="7" id="KW-0169">Cobalamin biosynthesis</keyword>
<dbReference type="PROSITE" id="PS51274">
    <property type="entry name" value="GATASE_COBBQ"/>
    <property type="match status" value="1"/>
</dbReference>
<protein>
    <recommendedName>
        <fullName evidence="7">Cobyrinate a,c-diamide synthase</fullName>
        <ecNumber evidence="7">6.3.5.11</ecNumber>
    </recommendedName>
    <alternativeName>
        <fullName evidence="7">Cobyrinic acid a,c-diamide synthetase</fullName>
    </alternativeName>
</protein>
<evidence type="ECO:0000256" key="1">
    <source>
        <dbReference type="ARBA" id="ARBA00001946"/>
    </source>
</evidence>
<feature type="active site" description="Nucleophile" evidence="7">
    <location>
        <position position="336"/>
    </location>
</feature>
<dbReference type="InterPro" id="IPR002586">
    <property type="entry name" value="CobQ/CobB/MinD/ParA_Nub-bd_dom"/>
</dbReference>
<proteinExistence type="inferred from homology"/>
<dbReference type="NCBIfam" id="TIGR00379">
    <property type="entry name" value="cobB"/>
    <property type="match status" value="1"/>
</dbReference>
<evidence type="ECO:0000259" key="9">
    <source>
        <dbReference type="Pfam" id="PF07685"/>
    </source>
</evidence>
<evidence type="ECO:0000313" key="11">
    <source>
        <dbReference type="Proteomes" id="UP001065549"/>
    </source>
</evidence>
<feature type="domain" description="CobQ/CobB/MinD/ParA nucleotide binding" evidence="8">
    <location>
        <begin position="12"/>
        <end position="194"/>
    </location>
</feature>
<dbReference type="GO" id="GO:0005524">
    <property type="term" value="F:ATP binding"/>
    <property type="evidence" value="ECO:0007669"/>
    <property type="project" value="UniProtKB-UniRule"/>
</dbReference>
<dbReference type="HAMAP" id="MF_00027">
    <property type="entry name" value="CobB_CbiA"/>
    <property type="match status" value="1"/>
</dbReference>
<name>A0A9J6QWU3_9FIRM</name>
<dbReference type="GO" id="GO:0042242">
    <property type="term" value="F:cobyrinic acid a,c-diamide synthase activity"/>
    <property type="evidence" value="ECO:0007669"/>
    <property type="project" value="UniProtKB-UniRule"/>
</dbReference>
<dbReference type="InterPro" id="IPR004484">
    <property type="entry name" value="CbiA/CobB_synth"/>
</dbReference>
<comment type="catalytic activity">
    <reaction evidence="7">
        <text>cob(II)yrinate + 2 L-glutamine + 2 ATP + 2 H2O = cob(II)yrinate a,c diamide + 2 L-glutamate + 2 ADP + 2 phosphate + 2 H(+)</text>
        <dbReference type="Rhea" id="RHEA:26289"/>
        <dbReference type="ChEBI" id="CHEBI:15377"/>
        <dbReference type="ChEBI" id="CHEBI:15378"/>
        <dbReference type="ChEBI" id="CHEBI:29985"/>
        <dbReference type="ChEBI" id="CHEBI:30616"/>
        <dbReference type="ChEBI" id="CHEBI:43474"/>
        <dbReference type="ChEBI" id="CHEBI:58359"/>
        <dbReference type="ChEBI" id="CHEBI:58537"/>
        <dbReference type="ChEBI" id="CHEBI:58894"/>
        <dbReference type="ChEBI" id="CHEBI:456216"/>
        <dbReference type="EC" id="6.3.5.11"/>
    </reaction>
</comment>
<evidence type="ECO:0000256" key="6">
    <source>
        <dbReference type="ARBA" id="ARBA00022962"/>
    </source>
</evidence>
<evidence type="ECO:0000256" key="3">
    <source>
        <dbReference type="ARBA" id="ARBA00022741"/>
    </source>
</evidence>
<dbReference type="RefSeq" id="WP_148394601.1">
    <property type="nucleotide sequence ID" value="NZ_JAOSHN010000007.1"/>
</dbReference>
<comment type="caution">
    <text evidence="10">The sequence shown here is derived from an EMBL/GenBank/DDBJ whole genome shotgun (WGS) entry which is preliminary data.</text>
</comment>
<dbReference type="CDD" id="cd03130">
    <property type="entry name" value="GATase1_CobB"/>
    <property type="match status" value="1"/>
</dbReference>
<dbReference type="Pfam" id="PF07685">
    <property type="entry name" value="GATase_3"/>
    <property type="match status" value="1"/>
</dbReference>
<keyword evidence="6 7" id="KW-0315">Glutamine amidotransferase</keyword>
<dbReference type="PANTHER" id="PTHR43873">
    <property type="entry name" value="COBYRINATE A,C-DIAMIDE SYNTHASE"/>
    <property type="match status" value="1"/>
</dbReference>
<evidence type="ECO:0000256" key="2">
    <source>
        <dbReference type="ARBA" id="ARBA00022598"/>
    </source>
</evidence>
<dbReference type="SUPFAM" id="SSF52540">
    <property type="entry name" value="P-loop containing nucleoside triphosphate hydrolases"/>
    <property type="match status" value="1"/>
</dbReference>
<sequence>MKVEKHAIPRILIGASGSGSGKTIFTCGLLQALKTAGKRPVSFKCGPDYIDPMFHTEVLGIPSRNLDLFFAPENTVNYLMAKHAENGDMAVIEGVMGYYDGLAGISPAASSYDLAKKTKTPAVLLLDSRGKSRSLLAEIKGFLELEEESMIRGVILNQVSEMIYPQLKGLIEGQLPVKVYGYLPKMVNCSLESRHLGLVTAKEIKDLQGIVDQLSEQIRASVDLEGLIELAGQAGEQVYKPLRLPVPSAQPVRIGVAMDKAFCFYYQDNLDLLEEMGAEIVPFSPLEDRELPRELHGLIFGGGYPELYLPQLSENRAMRQAVRSAVEAGMPCLAECGGFMYLHERLKGKDGVSYPMAGVVSGESYPTDKLGRFGYIELTAKEDTLLCRKGEMLKGHEFHYWDSTNPGNAFHAQKPLGKKNWECVVSRENLFAGYPHIYFYSNPEAAERFAAACRKYRAG</sequence>
<evidence type="ECO:0000256" key="4">
    <source>
        <dbReference type="ARBA" id="ARBA00022840"/>
    </source>
</evidence>
<evidence type="ECO:0000313" key="10">
    <source>
        <dbReference type="EMBL" id="MCU7379961.1"/>
    </source>
</evidence>
<dbReference type="InterPro" id="IPR011698">
    <property type="entry name" value="GATase_3"/>
</dbReference>
<dbReference type="Gene3D" id="3.40.50.300">
    <property type="entry name" value="P-loop containing nucleotide triphosphate hydrolases"/>
    <property type="match status" value="1"/>
</dbReference>
<dbReference type="NCBIfam" id="NF002204">
    <property type="entry name" value="PRK01077.1"/>
    <property type="match status" value="1"/>
</dbReference>
<dbReference type="PANTHER" id="PTHR43873:SF1">
    <property type="entry name" value="COBYRINATE A,C-DIAMIDE SYNTHASE"/>
    <property type="match status" value="1"/>
</dbReference>
<comment type="pathway">
    <text evidence="7">Cofactor biosynthesis; adenosylcobalamin biosynthesis; cob(II)yrinate a,c-diamide from sirohydrochlorin (anaerobic route): step 10/10.</text>
</comment>
<organism evidence="10 11">
    <name type="scientific">Hominibacterium faecale</name>
    <dbReference type="NCBI Taxonomy" id="2839743"/>
    <lineage>
        <taxon>Bacteria</taxon>
        <taxon>Bacillati</taxon>
        <taxon>Bacillota</taxon>
        <taxon>Clostridia</taxon>
        <taxon>Peptostreptococcales</taxon>
        <taxon>Anaerovoracaceae</taxon>
        <taxon>Hominibacterium</taxon>
    </lineage>
</organism>
<accession>A0A9J6QWU3</accession>
<feature type="site" description="Increases nucleophilicity of active site Cys" evidence="7">
    <location>
        <position position="436"/>
    </location>
</feature>
<keyword evidence="2 7" id="KW-0436">Ligase</keyword>
<dbReference type="InterPro" id="IPR029062">
    <property type="entry name" value="Class_I_gatase-like"/>
</dbReference>
<comment type="domain">
    <text evidence="7">Comprises of two domains. The C-terminal domain contains the binding site for glutamine and catalyzes the hydrolysis of this substrate to glutamate and ammonia. The N-terminal domain is anticipated to bind ATP and cobyrinate and catalyzes the ultimate synthesis of the diamide product. The ammonia produced via the glutaminase domain is probably translocated to the adjacent domain via a molecular tunnel, where it reacts with an activated intermediate.</text>
</comment>
<gene>
    <name evidence="7" type="primary">cbiA</name>
    <name evidence="10" type="ORF">OBO34_16595</name>
</gene>
<dbReference type="InterPro" id="IPR027417">
    <property type="entry name" value="P-loop_NTPase"/>
</dbReference>
<dbReference type="Gene3D" id="3.40.50.880">
    <property type="match status" value="1"/>
</dbReference>
<dbReference type="GO" id="GO:0009236">
    <property type="term" value="P:cobalamin biosynthetic process"/>
    <property type="evidence" value="ECO:0007669"/>
    <property type="project" value="UniProtKB-UniRule"/>
</dbReference>
<keyword evidence="3 7" id="KW-0547">Nucleotide-binding</keyword>
<dbReference type="Proteomes" id="UP001065549">
    <property type="component" value="Unassembled WGS sequence"/>
</dbReference>
<comment type="function">
    <text evidence="7">Catalyzes the ATP-dependent amidation of the two carboxylate groups at positions a and c of cobyrinate, using either L-glutamine or ammonia as the nitrogen source.</text>
</comment>
<reference evidence="10" key="1">
    <citation type="submission" date="2022-09" db="EMBL/GenBank/DDBJ databases">
        <title>Culturomic study of gut microbiota in children with autism spectrum disorder.</title>
        <authorList>
            <person name="Efimov B.A."/>
            <person name="Chaplin A.V."/>
            <person name="Sokolova S.R."/>
            <person name="Pikina A.P."/>
            <person name="Korzhanova M."/>
            <person name="Belova V."/>
            <person name="Korostin D."/>
        </authorList>
    </citation>
    <scope>NUCLEOTIDE SEQUENCE</scope>
    <source>
        <strain evidence="10">ASD5510</strain>
    </source>
</reference>
<evidence type="ECO:0000256" key="7">
    <source>
        <dbReference type="HAMAP-Rule" id="MF_00027"/>
    </source>
</evidence>
<comment type="miscellaneous">
    <text evidence="7">The a and c carboxylates of cobyrinate are activated for nucleophilic attack via formation of a phosphorylated intermediate by ATP. CbiA catalyzes first the amidation of the c-carboxylate, and then that of the a-carboxylate.</text>
</comment>
<keyword evidence="4 7" id="KW-0067">ATP-binding</keyword>